<dbReference type="PROSITE" id="PS50931">
    <property type="entry name" value="HTH_LYSR"/>
    <property type="match status" value="1"/>
</dbReference>
<dbReference type="GO" id="GO:0003700">
    <property type="term" value="F:DNA-binding transcription factor activity"/>
    <property type="evidence" value="ECO:0007669"/>
    <property type="project" value="InterPro"/>
</dbReference>
<comment type="caution">
    <text evidence="6">The sequence shown here is derived from an EMBL/GenBank/DDBJ whole genome shotgun (WGS) entry which is preliminary data.</text>
</comment>
<dbReference type="InterPro" id="IPR036390">
    <property type="entry name" value="WH_DNA-bd_sf"/>
</dbReference>
<evidence type="ECO:0000313" key="7">
    <source>
        <dbReference type="Proteomes" id="UP001236270"/>
    </source>
</evidence>
<evidence type="ECO:0000256" key="3">
    <source>
        <dbReference type="ARBA" id="ARBA00023125"/>
    </source>
</evidence>
<keyword evidence="3" id="KW-0238">DNA-binding</keyword>
<dbReference type="Gene3D" id="3.40.190.290">
    <property type="match status" value="1"/>
</dbReference>
<dbReference type="Proteomes" id="UP001236270">
    <property type="component" value="Unassembled WGS sequence"/>
</dbReference>
<dbReference type="InterPro" id="IPR005119">
    <property type="entry name" value="LysR_subst-bd"/>
</dbReference>
<dbReference type="SUPFAM" id="SSF46785">
    <property type="entry name" value="Winged helix' DNA-binding domain"/>
    <property type="match status" value="1"/>
</dbReference>
<dbReference type="RefSeq" id="WP_072065281.1">
    <property type="nucleotide sequence ID" value="NZ_CBCSIS010000009.1"/>
</dbReference>
<dbReference type="GeneID" id="61382621"/>
<dbReference type="PANTHER" id="PTHR30126:SF40">
    <property type="entry name" value="HTH-TYPE TRANSCRIPTIONAL REGULATOR GLTR"/>
    <property type="match status" value="1"/>
</dbReference>
<dbReference type="GO" id="GO:0000976">
    <property type="term" value="F:transcription cis-regulatory region binding"/>
    <property type="evidence" value="ECO:0007669"/>
    <property type="project" value="TreeGrafter"/>
</dbReference>
<keyword evidence="4" id="KW-0804">Transcription</keyword>
<organism evidence="6 7">
    <name type="scientific">Pluralibacter gergoviae</name>
    <name type="common">Enterobacter gergoviae</name>
    <dbReference type="NCBI Taxonomy" id="61647"/>
    <lineage>
        <taxon>Bacteria</taxon>
        <taxon>Pseudomonadati</taxon>
        <taxon>Pseudomonadota</taxon>
        <taxon>Gammaproteobacteria</taxon>
        <taxon>Enterobacterales</taxon>
        <taxon>Enterobacteriaceae</taxon>
        <taxon>Pluralibacter</taxon>
    </lineage>
</organism>
<dbReference type="InterPro" id="IPR000847">
    <property type="entry name" value="LysR_HTH_N"/>
</dbReference>
<sequence>MLKIRYIEAFCQVVRLGSVSAAADALFCVPSNITKMIKELESGLPAPLFNRDRGRLTVTTFGLSYYDEVSQLLTMAANIEEKYQSDASRTLRIGALDIAADYWLPDKLVAFQQAYPHYLLKVYRAFSRELESGLLENRYDVIYSDGPLVHPEIESQPAFNGYLQKVGFPETARGETVRVYSFGHDCLYRAMIEAWIADRPAGRYQIVDIESYPLIKALVTSGFGISFVPQSIVADLQFPQQIIGKDIIKTESCFAWERFRKDAAIAQLITFMRA</sequence>
<dbReference type="PANTHER" id="PTHR30126">
    <property type="entry name" value="HTH-TYPE TRANSCRIPTIONAL REGULATOR"/>
    <property type="match status" value="1"/>
</dbReference>
<evidence type="ECO:0000259" key="5">
    <source>
        <dbReference type="PROSITE" id="PS50931"/>
    </source>
</evidence>
<dbReference type="Pfam" id="PF00126">
    <property type="entry name" value="HTH_1"/>
    <property type="match status" value="1"/>
</dbReference>
<dbReference type="AlphaFoldDB" id="A0AAW8HLZ5"/>
<dbReference type="Pfam" id="PF03466">
    <property type="entry name" value="LysR_substrate"/>
    <property type="match status" value="1"/>
</dbReference>
<protein>
    <submittedName>
        <fullName evidence="6">LysR family transcriptional regulator</fullName>
    </submittedName>
</protein>
<reference evidence="6" key="1">
    <citation type="submission" date="2023-08" db="EMBL/GenBank/DDBJ databases">
        <title>WGS of pathogenic bacterial species, Los Angeles County Public Health Laboratories.</title>
        <authorList>
            <person name="Garrigues J.M."/>
            <person name="Green N.M."/>
        </authorList>
    </citation>
    <scope>NUCLEOTIDE SEQUENCE</scope>
    <source>
        <strain evidence="6">LACPHL-BACT-2023-00068</strain>
    </source>
</reference>
<evidence type="ECO:0000256" key="2">
    <source>
        <dbReference type="ARBA" id="ARBA00023015"/>
    </source>
</evidence>
<keyword evidence="2" id="KW-0805">Transcription regulation</keyword>
<dbReference type="SUPFAM" id="SSF53850">
    <property type="entry name" value="Periplasmic binding protein-like II"/>
    <property type="match status" value="1"/>
</dbReference>
<dbReference type="EMBL" id="JAVDNV010000003">
    <property type="protein sequence ID" value="MDQ2308560.1"/>
    <property type="molecule type" value="Genomic_DNA"/>
</dbReference>
<accession>A0AAW8HLZ5</accession>
<dbReference type="Gene3D" id="1.10.10.10">
    <property type="entry name" value="Winged helix-like DNA-binding domain superfamily/Winged helix DNA-binding domain"/>
    <property type="match status" value="1"/>
</dbReference>
<proteinExistence type="inferred from homology"/>
<name>A0AAW8HLZ5_PLUGE</name>
<evidence type="ECO:0000256" key="1">
    <source>
        <dbReference type="ARBA" id="ARBA00009437"/>
    </source>
</evidence>
<gene>
    <name evidence="6" type="ORF">RBJ30_05555</name>
</gene>
<evidence type="ECO:0000313" key="6">
    <source>
        <dbReference type="EMBL" id="MDQ2308560.1"/>
    </source>
</evidence>
<feature type="domain" description="HTH lysR-type" evidence="5">
    <location>
        <begin position="2"/>
        <end position="59"/>
    </location>
</feature>
<evidence type="ECO:0000256" key="4">
    <source>
        <dbReference type="ARBA" id="ARBA00023163"/>
    </source>
</evidence>
<dbReference type="InterPro" id="IPR036388">
    <property type="entry name" value="WH-like_DNA-bd_sf"/>
</dbReference>
<comment type="similarity">
    <text evidence="1">Belongs to the LysR transcriptional regulatory family.</text>
</comment>